<name>A0ABY4ZAE0_9ACTN</name>
<gene>
    <name evidence="1" type="ORF">NFX46_21135</name>
</gene>
<dbReference type="EMBL" id="CP099468">
    <property type="protein sequence ID" value="USQ86002.1"/>
    <property type="molecule type" value="Genomic_DNA"/>
</dbReference>
<dbReference type="RefSeq" id="WP_252551279.1">
    <property type="nucleotide sequence ID" value="NZ_CP099468.1"/>
</dbReference>
<keyword evidence="2" id="KW-1185">Reference proteome</keyword>
<accession>A0ABY4ZAE0</accession>
<dbReference type="Proteomes" id="UP001056374">
    <property type="component" value="Chromosome"/>
</dbReference>
<protein>
    <submittedName>
        <fullName evidence="1">Uncharacterized protein</fullName>
    </submittedName>
</protein>
<evidence type="ECO:0000313" key="2">
    <source>
        <dbReference type="Proteomes" id="UP001056374"/>
    </source>
</evidence>
<proteinExistence type="predicted"/>
<evidence type="ECO:0000313" key="1">
    <source>
        <dbReference type="EMBL" id="USQ86002.1"/>
    </source>
</evidence>
<sequence length="48" mass="4942">MSVLTLASDPQDATALEGAEAHHARLAGELAGRVKNAAHGHGLRAGRR</sequence>
<organism evidence="1 2">
    <name type="scientific">Streptomyces phaeoluteigriseus</name>
    <dbReference type="NCBI Taxonomy" id="114686"/>
    <lineage>
        <taxon>Bacteria</taxon>
        <taxon>Bacillati</taxon>
        <taxon>Actinomycetota</taxon>
        <taxon>Actinomycetes</taxon>
        <taxon>Kitasatosporales</taxon>
        <taxon>Streptomycetaceae</taxon>
        <taxon>Streptomyces</taxon>
        <taxon>Streptomyces aurantiacus group</taxon>
    </lineage>
</organism>
<reference evidence="1" key="1">
    <citation type="submission" date="2022-06" db="EMBL/GenBank/DDBJ databases">
        <title>Complete genome sequence of soil microorganisms Streptomyces sp. Qhu-M197 isolated from Alpine meadows habitats on the Tibetan Plateau.</title>
        <authorList>
            <person name="Zhang B."/>
            <person name="Xiang X."/>
            <person name="Fan J."/>
        </authorList>
    </citation>
    <scope>NUCLEOTIDE SEQUENCE</scope>
    <source>
        <strain evidence="1">Qhu-M197</strain>
    </source>
</reference>